<gene>
    <name evidence="1" type="ORF">FA95DRAFT_1593917</name>
</gene>
<reference evidence="1" key="1">
    <citation type="submission" date="2021-02" db="EMBL/GenBank/DDBJ databases">
        <authorList>
            <consortium name="DOE Joint Genome Institute"/>
            <person name="Ahrendt S."/>
            <person name="Looney B.P."/>
            <person name="Miyauchi S."/>
            <person name="Morin E."/>
            <person name="Drula E."/>
            <person name="Courty P.E."/>
            <person name="Chicoki N."/>
            <person name="Fauchery L."/>
            <person name="Kohler A."/>
            <person name="Kuo A."/>
            <person name="Labutti K."/>
            <person name="Pangilinan J."/>
            <person name="Lipzen A."/>
            <person name="Riley R."/>
            <person name="Andreopoulos W."/>
            <person name="He G."/>
            <person name="Johnson J."/>
            <person name="Barry K.W."/>
            <person name="Grigoriev I.V."/>
            <person name="Nagy L."/>
            <person name="Hibbett D."/>
            <person name="Henrissat B."/>
            <person name="Matheny P.B."/>
            <person name="Labbe J."/>
            <person name="Martin F."/>
        </authorList>
    </citation>
    <scope>NUCLEOTIDE SEQUENCE</scope>
    <source>
        <strain evidence="1">FP105234-sp</strain>
    </source>
</reference>
<dbReference type="Proteomes" id="UP000814033">
    <property type="component" value="Unassembled WGS sequence"/>
</dbReference>
<evidence type="ECO:0000313" key="2">
    <source>
        <dbReference type="Proteomes" id="UP000814033"/>
    </source>
</evidence>
<dbReference type="EMBL" id="MU275861">
    <property type="protein sequence ID" value="KAI0050525.1"/>
    <property type="molecule type" value="Genomic_DNA"/>
</dbReference>
<protein>
    <submittedName>
        <fullName evidence="1">Uncharacterized protein</fullName>
    </submittedName>
</protein>
<name>A0ACB8S2D6_9AGAM</name>
<keyword evidence="2" id="KW-1185">Reference proteome</keyword>
<accession>A0ACB8S2D6</accession>
<evidence type="ECO:0000313" key="1">
    <source>
        <dbReference type="EMBL" id="KAI0050525.1"/>
    </source>
</evidence>
<organism evidence="1 2">
    <name type="scientific">Auriscalpium vulgare</name>
    <dbReference type="NCBI Taxonomy" id="40419"/>
    <lineage>
        <taxon>Eukaryota</taxon>
        <taxon>Fungi</taxon>
        <taxon>Dikarya</taxon>
        <taxon>Basidiomycota</taxon>
        <taxon>Agaricomycotina</taxon>
        <taxon>Agaricomycetes</taxon>
        <taxon>Russulales</taxon>
        <taxon>Auriscalpiaceae</taxon>
        <taxon>Auriscalpium</taxon>
    </lineage>
</organism>
<reference evidence="1" key="2">
    <citation type="journal article" date="2022" name="New Phytol.">
        <title>Evolutionary transition to the ectomycorrhizal habit in the genomes of a hyperdiverse lineage of mushroom-forming fungi.</title>
        <authorList>
            <person name="Looney B."/>
            <person name="Miyauchi S."/>
            <person name="Morin E."/>
            <person name="Drula E."/>
            <person name="Courty P.E."/>
            <person name="Kohler A."/>
            <person name="Kuo A."/>
            <person name="LaButti K."/>
            <person name="Pangilinan J."/>
            <person name="Lipzen A."/>
            <person name="Riley R."/>
            <person name="Andreopoulos W."/>
            <person name="He G."/>
            <person name="Johnson J."/>
            <person name="Nolan M."/>
            <person name="Tritt A."/>
            <person name="Barry K.W."/>
            <person name="Grigoriev I.V."/>
            <person name="Nagy L.G."/>
            <person name="Hibbett D."/>
            <person name="Henrissat B."/>
            <person name="Matheny P.B."/>
            <person name="Labbe J."/>
            <person name="Martin F.M."/>
        </authorList>
    </citation>
    <scope>NUCLEOTIDE SEQUENCE</scope>
    <source>
        <strain evidence="1">FP105234-sp</strain>
    </source>
</reference>
<proteinExistence type="predicted"/>
<comment type="caution">
    <text evidence="1">The sequence shown here is derived from an EMBL/GenBank/DDBJ whole genome shotgun (WGS) entry which is preliminary data.</text>
</comment>
<sequence length="922" mass="100563">MASKGPRRGNKSHKVPGVKLRPVQPSTKAAALSHRRRTPSPPPDSFPYREEFETSFIDPCPRPFKGVLLCATGIDKSELFVKALQLGANTTSDFIDTVTHLIANDHGSPKYLCALERNIPILKPSWILDNFEIWQKGDDFDFEESLAQHRLPIFSDVVLSISGIENVTLRTEINRVLTQEGGKYEKDLGRPVRVTHILCSGNEETDKMKYARKFNSQREANIRLVWEEWFWDCLEFGGRFDEKEYLVTHPRPARKQLPPPPPAPPSILAAMDTASTSSVPGISQPNPNPIEGDNPLLDEEEVASARRHPAAALQVWESLLGSRGFIRVGRELVRTASAGLKDSEGPGPSSPPAKLDKGKGKALPSAQVRPTERLAGASHSGLSTFTRTKSFAPQTTDALAPGPSKQPFRTNSTMFKGARALPLPRVDDEQLGKSSNEPRIFDGLRFRVRGEARSPTVQEAIDQRGGICVEALDEDEYVDFVIVRLFSGSRLYMAEPDEALRGRYRTECWLEACLDCDRICSPDEHPSFVPVGIPVNGVDQIVLSHSGLNQLEAMWLKRLSSTLGMSYAPIFNRGSTHLLCESEKGAKFDKAREWGVPVVNLRWLSALVATGAVPEDESRRSMENNESAGPVIDITNDPAPGSSQRRAESSLSVNKQGVVRAATVLVPPVEESLFGPPVHGLLEGASKALPPRASASMPALSRSSTGRRSPSFPLSAQASVILPSDPVSRSQPAEGSDTEEEDEAPSRVPSSSTPSPLKMPSSGLQREATMSSPLRPVVSDAGARALQESISNLLGKRTSMDDSEPVSHKRPGKRARPRSKPQSRKDSANADVEHSGVAGSKADLYNASYTYSEDIGFLKGQQLTEESGMIIYEDPAQQAGRQRLMSLIGEGKQSVVEQRVLPTARETRGRNTRTRISAGGGS</sequence>